<dbReference type="HOGENOM" id="CLU_2461944_0_0_2"/>
<protein>
    <submittedName>
        <fullName evidence="2">Transcription regulator, copG/nikR family</fullName>
    </submittedName>
</protein>
<dbReference type="Proteomes" id="UP000001488">
    <property type="component" value="Chromosome"/>
</dbReference>
<dbReference type="Pfam" id="PF01402">
    <property type="entry name" value="RHH_1"/>
    <property type="match status" value="1"/>
</dbReference>
<dbReference type="EMBL" id="CP001398">
    <property type="protein sequence ID" value="ACS32864.1"/>
    <property type="molecule type" value="Genomic_DNA"/>
</dbReference>
<evidence type="ECO:0000259" key="1">
    <source>
        <dbReference type="Pfam" id="PF01402"/>
    </source>
</evidence>
<dbReference type="SUPFAM" id="SSF47598">
    <property type="entry name" value="Ribbon-helix-helix"/>
    <property type="match status" value="1"/>
</dbReference>
<organism evidence="2 3">
    <name type="scientific">Thermococcus gammatolerans (strain DSM 15229 / JCM 11827 / EJ3)</name>
    <dbReference type="NCBI Taxonomy" id="593117"/>
    <lineage>
        <taxon>Archaea</taxon>
        <taxon>Methanobacteriati</taxon>
        <taxon>Methanobacteriota</taxon>
        <taxon>Thermococci</taxon>
        <taxon>Thermococcales</taxon>
        <taxon>Thermococcaceae</taxon>
        <taxon>Thermococcus</taxon>
    </lineage>
</organism>
<evidence type="ECO:0000313" key="2">
    <source>
        <dbReference type="EMBL" id="ACS32864.1"/>
    </source>
</evidence>
<dbReference type="InterPro" id="IPR010985">
    <property type="entry name" value="Ribbon_hlx_hlx"/>
</dbReference>
<dbReference type="STRING" id="593117.TGAM_0362"/>
<dbReference type="GO" id="GO:0006355">
    <property type="term" value="P:regulation of DNA-templated transcription"/>
    <property type="evidence" value="ECO:0007669"/>
    <property type="project" value="InterPro"/>
</dbReference>
<dbReference type="RefSeq" id="WP_015857982.1">
    <property type="nucleotide sequence ID" value="NC_012804.1"/>
</dbReference>
<dbReference type="GeneID" id="7987828"/>
<name>C5A3Q2_THEGJ</name>
<sequence>MSYGDCMSSTDKVSVRFPSGLMRQIDELVEKGEFSSRSELIKEAVRFFLLHYESPEELWETYKLLARERRIPQEEEIEKLLEEVDEEWKRARSS</sequence>
<proteinExistence type="predicted"/>
<dbReference type="eggNOG" id="arCOG01009">
    <property type="taxonomic scope" value="Archaea"/>
</dbReference>
<gene>
    <name evidence="2" type="ordered locus">TGAM_0362</name>
</gene>
<dbReference type="KEGG" id="tga:TGAM_0362"/>
<dbReference type="CDD" id="cd22231">
    <property type="entry name" value="RHH_NikR_HicB-like"/>
    <property type="match status" value="1"/>
</dbReference>
<reference evidence="2 3" key="1">
    <citation type="journal article" date="2007" name="Genome Biol.">
        <title>Genome analysis and genome-wide proteomics of Thermococcus gammatolerans, the most radioresistant organism known amongst the Archaea.</title>
        <authorList>
            <person name="Zivanovic Y."/>
            <person name="Armengaud J."/>
            <person name="Lagorce A."/>
            <person name="Leplat C."/>
            <person name="Guerin P."/>
            <person name="Dutertre M."/>
            <person name="Anthouard V."/>
            <person name="Forterre P."/>
            <person name="Wincker P."/>
            <person name="Confalonieri F."/>
        </authorList>
    </citation>
    <scope>NUCLEOTIDE SEQUENCE [LARGE SCALE GENOMIC DNA]</scope>
    <source>
        <strain evidence="3">DSM 15229 / JCM 11827 / EJ3</strain>
    </source>
</reference>
<dbReference type="InterPro" id="IPR013321">
    <property type="entry name" value="Arc_rbn_hlx_hlx"/>
</dbReference>
<dbReference type="PATRIC" id="fig|593117.10.peg.360"/>
<keyword evidence="3" id="KW-1185">Reference proteome</keyword>
<accession>C5A3Q2</accession>
<evidence type="ECO:0000313" key="3">
    <source>
        <dbReference type="Proteomes" id="UP000001488"/>
    </source>
</evidence>
<dbReference type="OrthoDB" id="25654at2157"/>
<feature type="domain" description="Ribbon-helix-helix protein CopG" evidence="1">
    <location>
        <begin position="13"/>
        <end position="49"/>
    </location>
</feature>
<dbReference type="AlphaFoldDB" id="C5A3Q2"/>
<dbReference type="PANTHER" id="PTHR36215">
    <property type="entry name" value="BLL4998 PROTEIN"/>
    <property type="match status" value="1"/>
</dbReference>
<dbReference type="InterPro" id="IPR002145">
    <property type="entry name" value="CopG"/>
</dbReference>
<dbReference type="Gene3D" id="1.10.1220.10">
    <property type="entry name" value="Met repressor-like"/>
    <property type="match status" value="1"/>
</dbReference>
<dbReference type="PANTHER" id="PTHR36215:SF1">
    <property type="entry name" value="BLL4998 PROTEIN"/>
    <property type="match status" value="1"/>
</dbReference>
<dbReference type="PaxDb" id="593117-TGAM_0362"/>